<dbReference type="STRING" id="1936003.STSP2_02134"/>
<keyword evidence="5 7" id="KW-0175">Coiled coil</keyword>
<feature type="domain" description="SMC hinge" evidence="8">
    <location>
        <begin position="524"/>
        <end position="638"/>
    </location>
</feature>
<dbReference type="PANTHER" id="PTHR43977">
    <property type="entry name" value="STRUCTURAL MAINTENANCE OF CHROMOSOMES PROTEIN 3"/>
    <property type="match status" value="1"/>
</dbReference>
<dbReference type="GO" id="GO:0016887">
    <property type="term" value="F:ATP hydrolysis activity"/>
    <property type="evidence" value="ECO:0007669"/>
    <property type="project" value="InterPro"/>
</dbReference>
<dbReference type="NCBIfam" id="TIGR02168">
    <property type="entry name" value="SMC_prok_B"/>
    <property type="match status" value="1"/>
</dbReference>
<gene>
    <name evidence="7 9" type="primary">smc</name>
    <name evidence="9" type="ORF">STSP2_02134</name>
</gene>
<sequence>MRLEKLVLNGFKSFADKTTFEFKEPITAIVGPNGCGKSNVVDALKWVLGSQSPKGLRSGQMTDVIFSGCSSRKPSGMAEVALSFSGVTGKGLDNDELEITRRLYKSGDSQYLINGKACRLKDIRELFMDTGVGVSAYSIIEQGQIDQLLHASKTDRRVIFEEAAGISKYKAQKKEAIRKLDRTDQNLLRLADIVAEVQKQLRSIKMQAGKARNYLEYSERLKELRVKYSLAEYDKIITQTNEKNTAVGELRSQYGEVAASVSSADAALSELAANISETEGHISHWDNTLVSSRSKIEQHMERIKFLRERIDELKQRKLDANDDIDRLNSQTSEHRTDLRECERKLRETEDVYGQKNGELEEMQGVITQINHECSEIEATLQDEKSGIIDIVRRTAHLHNEIQSMSTYRERIADQKNRLNGKASEASAQLEDLLTERAQYKSRLDETHSILEELQANLENKRNELERIDASRAEASEMIAGEKEKRSAINSEISVLADMEAKREGLSKSVKAILSQAQDSAERYDYVEGIVADIVTADIQYAGPVEAALEGLTDALVVNSTGRFLADKDTIDKLESRVKVICLDRIAPFNDSKDVSGYPGVIGRASEFVSFDGSYSRLAWQLLGKTIIVENMDTAVELAGEFGAGYKFVTKNGELFDGNACVNVGPVGKTAGLISRKSRLKKLESNLAEVSTAIGRLEDELQQNNQKTAHLEGLCKELRTSIYEANTERVDTEAKIRALDQNIERIKNEQPLITNEIETLEREIEESVQKEYDSKEKLEELETINNERSSRIEELEAQLGEKKEMQEAQSSFLTELRIELGQIAEQRRSLQQRITSLQSQLQHSRMSIERARTDLLGCDEQVRQTERNILSAESAVSELYLAKETAQKNSLKYHDKIGQLRQQRDETEESIREQRSMQSELESQIHQIELELSQLSVRHEDLVQRVAEELEMDIEEAYEGFEQEDTNWDEVREEIAMLRKKIGRLGNVNVDAIEEQQELEERYEFLAGQVEDLNQSKTQLEQLIAKINKESVEKFSETFKDIRKNFQTVFRKLFGGGKADIILEDPDDILECGIEIMAKPPGKETRSISLLSGGEKTMTAMAILFAVFKSKPSPFCILDEVDAALDEANNERFNLIVKEFQEMSQFVVITHSKRTMSIADVLFGITMQTQGISKKISVRFDSPDSESDAAVA</sequence>
<dbReference type="Gene3D" id="1.20.1060.20">
    <property type="match status" value="1"/>
</dbReference>
<comment type="subcellular location">
    <subcellularLocation>
        <location evidence="1 7">Cytoplasm</location>
    </subcellularLocation>
</comment>
<dbReference type="SUPFAM" id="SSF75553">
    <property type="entry name" value="Smc hinge domain"/>
    <property type="match status" value="1"/>
</dbReference>
<dbReference type="InterPro" id="IPR010935">
    <property type="entry name" value="SMC_hinge"/>
</dbReference>
<evidence type="ECO:0000259" key="8">
    <source>
        <dbReference type="SMART" id="SM00968"/>
    </source>
</evidence>
<evidence type="ECO:0000256" key="1">
    <source>
        <dbReference type="ARBA" id="ARBA00004496"/>
    </source>
</evidence>
<keyword evidence="3 7" id="KW-0547">Nucleotide-binding</keyword>
<dbReference type="PIRSF" id="PIRSF005719">
    <property type="entry name" value="SMC"/>
    <property type="match status" value="1"/>
</dbReference>
<dbReference type="FunFam" id="3.40.50.300:FF:000901">
    <property type="entry name" value="Chromosome partition protein Smc"/>
    <property type="match status" value="1"/>
</dbReference>
<dbReference type="GO" id="GO:0005694">
    <property type="term" value="C:chromosome"/>
    <property type="evidence" value="ECO:0007669"/>
    <property type="project" value="InterPro"/>
</dbReference>
<evidence type="ECO:0000313" key="9">
    <source>
        <dbReference type="EMBL" id="AQT68957.1"/>
    </source>
</evidence>
<evidence type="ECO:0000256" key="2">
    <source>
        <dbReference type="ARBA" id="ARBA00022490"/>
    </source>
</evidence>
<comment type="function">
    <text evidence="7">Required for chromosome condensation and partitioning.</text>
</comment>
<protein>
    <recommendedName>
        <fullName evidence="7">Chromosome partition protein Smc</fullName>
    </recommendedName>
</protein>
<dbReference type="EMBL" id="CP019791">
    <property type="protein sequence ID" value="AQT68957.1"/>
    <property type="molecule type" value="Genomic_DNA"/>
</dbReference>
<dbReference type="Proteomes" id="UP000189674">
    <property type="component" value="Chromosome"/>
</dbReference>
<dbReference type="InterPro" id="IPR011890">
    <property type="entry name" value="SMC_prok"/>
</dbReference>
<evidence type="ECO:0000256" key="3">
    <source>
        <dbReference type="ARBA" id="ARBA00022741"/>
    </source>
</evidence>
<dbReference type="GO" id="GO:0005524">
    <property type="term" value="F:ATP binding"/>
    <property type="evidence" value="ECO:0007669"/>
    <property type="project" value="UniProtKB-UniRule"/>
</dbReference>
<keyword evidence="2 7" id="KW-0963">Cytoplasm</keyword>
<evidence type="ECO:0000256" key="5">
    <source>
        <dbReference type="ARBA" id="ARBA00023054"/>
    </source>
</evidence>
<feature type="coiled-coil region" evidence="7">
    <location>
        <begin position="896"/>
        <end position="944"/>
    </location>
</feature>
<evidence type="ECO:0000256" key="4">
    <source>
        <dbReference type="ARBA" id="ARBA00022840"/>
    </source>
</evidence>
<proteinExistence type="inferred from homology"/>
<dbReference type="GO" id="GO:0003677">
    <property type="term" value="F:DNA binding"/>
    <property type="evidence" value="ECO:0007669"/>
    <property type="project" value="UniProtKB-UniRule"/>
</dbReference>
<dbReference type="GO" id="GO:0030261">
    <property type="term" value="P:chromosome condensation"/>
    <property type="evidence" value="ECO:0007669"/>
    <property type="project" value="InterPro"/>
</dbReference>
<dbReference type="RefSeq" id="WP_146662382.1">
    <property type="nucleotide sequence ID" value="NZ_CP019791.1"/>
</dbReference>
<dbReference type="InterPro" id="IPR036277">
    <property type="entry name" value="SMC_hinge_sf"/>
</dbReference>
<feature type="coiled-coil region" evidence="7">
    <location>
        <begin position="289"/>
        <end position="344"/>
    </location>
</feature>
<dbReference type="SUPFAM" id="SSF58104">
    <property type="entry name" value="Methyl-accepting chemotaxis protein (MCP) signaling domain"/>
    <property type="match status" value="1"/>
</dbReference>
<comment type="domain">
    <text evidence="7">Contains large globular domains required for ATP hydrolysis at each terminus and a third globular domain forming a flexible hinge near the middle of the molecule. These domains are separated by coiled-coil structures.</text>
</comment>
<keyword evidence="4 7" id="KW-0067">ATP-binding</keyword>
<dbReference type="AlphaFoldDB" id="A0A1U9NMC8"/>
<dbReference type="GO" id="GO:0007062">
    <property type="term" value="P:sister chromatid cohesion"/>
    <property type="evidence" value="ECO:0007669"/>
    <property type="project" value="InterPro"/>
</dbReference>
<comment type="similarity">
    <text evidence="7">Belongs to the SMC family.</text>
</comment>
<keyword evidence="10" id="KW-1185">Reference proteome</keyword>
<dbReference type="InterPro" id="IPR003395">
    <property type="entry name" value="RecF/RecN/SMC_N"/>
</dbReference>
<reference evidence="10" key="1">
    <citation type="submission" date="2017-02" db="EMBL/GenBank/DDBJ databases">
        <title>Comparative genomics and description of representatives of a novel lineage of planctomycetes thriving in anoxic sediments.</title>
        <authorList>
            <person name="Spring S."/>
            <person name="Bunk B."/>
            <person name="Sproer C."/>
        </authorList>
    </citation>
    <scope>NUCLEOTIDE SEQUENCE [LARGE SCALE GENOMIC DNA]</scope>
    <source>
        <strain evidence="10">ST-NAGAB-D1</strain>
    </source>
</reference>
<name>A0A1U9NMC8_9BACT</name>
<feature type="binding site" evidence="7">
    <location>
        <begin position="32"/>
        <end position="39"/>
    </location>
    <ligand>
        <name>ATP</name>
        <dbReference type="ChEBI" id="CHEBI:30616"/>
    </ligand>
</feature>
<dbReference type="KEGG" id="alus:STSP2_02134"/>
<dbReference type="Pfam" id="PF06470">
    <property type="entry name" value="SMC_hinge"/>
    <property type="match status" value="1"/>
</dbReference>
<comment type="subunit">
    <text evidence="7">Homodimer.</text>
</comment>
<dbReference type="GO" id="GO:0005737">
    <property type="term" value="C:cytoplasm"/>
    <property type="evidence" value="ECO:0007669"/>
    <property type="project" value="UniProtKB-SubCell"/>
</dbReference>
<dbReference type="Gene3D" id="3.30.70.1620">
    <property type="match status" value="1"/>
</dbReference>
<feature type="coiled-coil region" evidence="7">
    <location>
        <begin position="408"/>
        <end position="477"/>
    </location>
</feature>
<feature type="coiled-coil region" evidence="7">
    <location>
        <begin position="679"/>
        <end position="839"/>
    </location>
</feature>
<organism evidence="9 10">
    <name type="scientific">Anaerohalosphaera lusitana</name>
    <dbReference type="NCBI Taxonomy" id="1936003"/>
    <lineage>
        <taxon>Bacteria</taxon>
        <taxon>Pseudomonadati</taxon>
        <taxon>Planctomycetota</taxon>
        <taxon>Phycisphaerae</taxon>
        <taxon>Sedimentisphaerales</taxon>
        <taxon>Anaerohalosphaeraceae</taxon>
        <taxon>Anaerohalosphaera</taxon>
    </lineage>
</organism>
<dbReference type="Gene3D" id="1.10.287.1490">
    <property type="match status" value="2"/>
</dbReference>
<dbReference type="Pfam" id="PF02463">
    <property type="entry name" value="SMC_N"/>
    <property type="match status" value="1"/>
</dbReference>
<evidence type="ECO:0000313" key="10">
    <source>
        <dbReference type="Proteomes" id="UP000189674"/>
    </source>
</evidence>
<dbReference type="GO" id="GO:0007059">
    <property type="term" value="P:chromosome segregation"/>
    <property type="evidence" value="ECO:0007669"/>
    <property type="project" value="UniProtKB-UniRule"/>
</dbReference>
<accession>A0A1U9NMC8</accession>
<feature type="coiled-coil region" evidence="7">
    <location>
        <begin position="988"/>
        <end position="1032"/>
    </location>
</feature>
<dbReference type="GO" id="GO:0006260">
    <property type="term" value="P:DNA replication"/>
    <property type="evidence" value="ECO:0007669"/>
    <property type="project" value="UniProtKB-UniRule"/>
</dbReference>
<dbReference type="InterPro" id="IPR024704">
    <property type="entry name" value="SMC"/>
</dbReference>
<keyword evidence="6 7" id="KW-0238">DNA-binding</keyword>
<dbReference type="SUPFAM" id="SSF52540">
    <property type="entry name" value="P-loop containing nucleoside triphosphate hydrolases"/>
    <property type="match status" value="1"/>
</dbReference>
<dbReference type="SMART" id="SM00968">
    <property type="entry name" value="SMC_hinge"/>
    <property type="match status" value="1"/>
</dbReference>
<evidence type="ECO:0000256" key="7">
    <source>
        <dbReference type="HAMAP-Rule" id="MF_01894"/>
    </source>
</evidence>
<evidence type="ECO:0000256" key="6">
    <source>
        <dbReference type="ARBA" id="ARBA00023125"/>
    </source>
</evidence>
<dbReference type="InterPro" id="IPR027417">
    <property type="entry name" value="P-loop_NTPase"/>
</dbReference>
<dbReference type="HAMAP" id="MF_01894">
    <property type="entry name" value="Smc_prok"/>
    <property type="match status" value="1"/>
</dbReference>
<dbReference type="Gene3D" id="3.40.50.300">
    <property type="entry name" value="P-loop containing nucleotide triphosphate hydrolases"/>
    <property type="match status" value="2"/>
</dbReference>
<dbReference type="OrthoDB" id="9808768at2"/>